<comment type="caution">
    <text evidence="15">The sequence shown here is derived from an EMBL/GenBank/DDBJ whole genome shotgun (WGS) entry which is preliminary data.</text>
</comment>
<evidence type="ECO:0000256" key="2">
    <source>
        <dbReference type="ARBA" id="ARBA00022598"/>
    </source>
</evidence>
<evidence type="ECO:0000256" key="6">
    <source>
        <dbReference type="ARBA" id="ARBA00022960"/>
    </source>
</evidence>
<evidence type="ECO:0000256" key="4">
    <source>
        <dbReference type="ARBA" id="ARBA00022741"/>
    </source>
</evidence>
<dbReference type="GO" id="GO:0009252">
    <property type="term" value="P:peptidoglycan biosynthetic process"/>
    <property type="evidence" value="ECO:0007669"/>
    <property type="project" value="UniProtKB-UniRule"/>
</dbReference>
<evidence type="ECO:0000256" key="7">
    <source>
        <dbReference type="ARBA" id="ARBA00022984"/>
    </source>
</evidence>
<dbReference type="GO" id="GO:0005737">
    <property type="term" value="C:cytoplasm"/>
    <property type="evidence" value="ECO:0007669"/>
    <property type="project" value="UniProtKB-SubCell"/>
</dbReference>
<dbReference type="HAMAP" id="MF_02019">
    <property type="entry name" value="MurF"/>
    <property type="match status" value="1"/>
</dbReference>
<dbReference type="NCBIfam" id="TIGR01143">
    <property type="entry name" value="murF"/>
    <property type="match status" value="1"/>
</dbReference>
<comment type="catalytic activity">
    <reaction evidence="10 11">
        <text>D-alanyl-D-alanine + UDP-N-acetyl-alpha-D-muramoyl-L-alanyl-gamma-D-glutamyl-meso-2,6-diaminopimelate + ATP = UDP-N-acetyl-alpha-D-muramoyl-L-alanyl-gamma-D-glutamyl-meso-2,6-diaminopimeloyl-D-alanyl-D-alanine + ADP + phosphate + H(+)</text>
        <dbReference type="Rhea" id="RHEA:28374"/>
        <dbReference type="ChEBI" id="CHEBI:15378"/>
        <dbReference type="ChEBI" id="CHEBI:30616"/>
        <dbReference type="ChEBI" id="CHEBI:43474"/>
        <dbReference type="ChEBI" id="CHEBI:57822"/>
        <dbReference type="ChEBI" id="CHEBI:61386"/>
        <dbReference type="ChEBI" id="CHEBI:83905"/>
        <dbReference type="ChEBI" id="CHEBI:456216"/>
        <dbReference type="EC" id="6.3.2.10"/>
    </reaction>
</comment>
<dbReference type="Pfam" id="PF02875">
    <property type="entry name" value="Mur_ligase_C"/>
    <property type="match status" value="1"/>
</dbReference>
<comment type="subcellular location">
    <subcellularLocation>
        <location evidence="10 11">Cytoplasm</location>
    </subcellularLocation>
</comment>
<evidence type="ECO:0000256" key="9">
    <source>
        <dbReference type="ARBA" id="ARBA00023316"/>
    </source>
</evidence>
<dbReference type="SUPFAM" id="SSF63418">
    <property type="entry name" value="MurE/MurF N-terminal domain"/>
    <property type="match status" value="1"/>
</dbReference>
<evidence type="ECO:0000256" key="10">
    <source>
        <dbReference type="HAMAP-Rule" id="MF_02019"/>
    </source>
</evidence>
<dbReference type="Gene3D" id="3.40.1390.10">
    <property type="entry name" value="MurE/MurF, N-terminal domain"/>
    <property type="match status" value="1"/>
</dbReference>
<comment type="function">
    <text evidence="10 11">Involved in cell wall formation. Catalyzes the final step in the synthesis of UDP-N-acetylmuramoyl-pentapeptide, the precursor of murein.</text>
</comment>
<dbReference type="Proteomes" id="UP001144372">
    <property type="component" value="Unassembled WGS sequence"/>
</dbReference>
<dbReference type="InterPro" id="IPR013221">
    <property type="entry name" value="Mur_ligase_cen"/>
</dbReference>
<sequence length="464" mass="50269">MDWTVAKLVEATGGRLLQGNPDLPVTGISTDTRLMQPGSCFVALPGERYDGHRFIMDALARNATAFIISSARPEGCLPAPDKVSVIEVQDTLYALGKLAGYWRRQHLIPVVGITGSNGKTSTKEMVGAILSVRHRVLKNEGNFNNLIGVPLTLLSLQPHHEVAVVEMGINVPGEMARLVEMSDPTVGLITNIYPAHLEGLHSMEQILQEKSKLWMALKEGALAVVNRDDERLVRVAGTLKARTITYSLQDPSARVKLAGEVEMREGWTTFPLLLGTERISVRLPVLGLHQVQNAIAAAAVAWGMGESPETVARGLSSYQPVKQRMQMHHLRDGRVVIDDSYNANPGSTFAAVQAACTASAGKPLVVVLGEMRELGPESARLHWELGQKIAALGVARLITLGEMGKEIVRGAEEGGMPAAACHHAQDHEEILDFLKANRVANEWVLVKGSRAMAMERVVEGILAE</sequence>
<protein>
    <recommendedName>
        <fullName evidence="10 11">UDP-N-acetylmuramoyl-tripeptide--D-alanyl-D-alanine ligase</fullName>
        <ecNumber evidence="10 11">6.3.2.10</ecNumber>
    </recommendedName>
    <alternativeName>
        <fullName evidence="10">D-alanyl-D-alanine-adding enzyme</fullName>
    </alternativeName>
</protein>
<evidence type="ECO:0000313" key="15">
    <source>
        <dbReference type="EMBL" id="GLI35996.1"/>
    </source>
</evidence>
<keyword evidence="16" id="KW-1185">Reference proteome</keyword>
<dbReference type="Pfam" id="PF01225">
    <property type="entry name" value="Mur_ligase"/>
    <property type="match status" value="1"/>
</dbReference>
<dbReference type="EC" id="6.3.2.10" evidence="10 11"/>
<keyword evidence="9 10" id="KW-0961">Cell wall biogenesis/degradation</keyword>
<keyword evidence="2 10" id="KW-0436">Ligase</keyword>
<dbReference type="RefSeq" id="WP_281796136.1">
    <property type="nucleotide sequence ID" value="NZ_BSDR01000001.1"/>
</dbReference>
<feature type="domain" description="Mur ligase C-terminal" evidence="13">
    <location>
        <begin position="324"/>
        <end position="450"/>
    </location>
</feature>
<keyword evidence="6 10" id="KW-0133">Cell shape</keyword>
<dbReference type="InterPro" id="IPR051046">
    <property type="entry name" value="MurCDEF_CellWall_CoF430Synth"/>
</dbReference>
<gene>
    <name evidence="10 15" type="primary">murF</name>
    <name evidence="15" type="ORF">DAMNIGENAA_34290</name>
</gene>
<comment type="similarity">
    <text evidence="10">Belongs to the MurCDEF family. MurF subfamily.</text>
</comment>
<name>A0A9W6FW55_9BACT</name>
<proteinExistence type="inferred from homology"/>
<evidence type="ECO:0000256" key="5">
    <source>
        <dbReference type="ARBA" id="ARBA00022840"/>
    </source>
</evidence>
<keyword evidence="5 10" id="KW-0067">ATP-binding</keyword>
<evidence type="ECO:0000256" key="11">
    <source>
        <dbReference type="RuleBase" id="RU004136"/>
    </source>
</evidence>
<reference evidence="15" key="1">
    <citation type="submission" date="2022-12" db="EMBL/GenBank/DDBJ databases">
        <title>Reference genome sequencing for broad-spectrum identification of bacterial and archaeal isolates by mass spectrometry.</title>
        <authorList>
            <person name="Sekiguchi Y."/>
            <person name="Tourlousse D.M."/>
        </authorList>
    </citation>
    <scope>NUCLEOTIDE SEQUENCE</scope>
    <source>
        <strain evidence="15">ASRB1</strain>
    </source>
</reference>
<organism evidence="15 16">
    <name type="scientific">Desulforhabdus amnigena</name>
    <dbReference type="NCBI Taxonomy" id="40218"/>
    <lineage>
        <taxon>Bacteria</taxon>
        <taxon>Pseudomonadati</taxon>
        <taxon>Thermodesulfobacteriota</taxon>
        <taxon>Syntrophobacteria</taxon>
        <taxon>Syntrophobacterales</taxon>
        <taxon>Syntrophobacteraceae</taxon>
        <taxon>Desulforhabdus</taxon>
    </lineage>
</organism>
<keyword evidence="1 10" id="KW-0963">Cytoplasm</keyword>
<dbReference type="GO" id="GO:0071555">
    <property type="term" value="P:cell wall organization"/>
    <property type="evidence" value="ECO:0007669"/>
    <property type="project" value="UniProtKB-KW"/>
</dbReference>
<comment type="pathway">
    <text evidence="10 11">Cell wall biogenesis; peptidoglycan biosynthesis.</text>
</comment>
<keyword evidence="7 10" id="KW-0573">Peptidoglycan synthesis</keyword>
<dbReference type="Pfam" id="PF08245">
    <property type="entry name" value="Mur_ligase_M"/>
    <property type="match status" value="1"/>
</dbReference>
<evidence type="ECO:0000256" key="3">
    <source>
        <dbReference type="ARBA" id="ARBA00022618"/>
    </source>
</evidence>
<dbReference type="EMBL" id="BSDR01000001">
    <property type="protein sequence ID" value="GLI35996.1"/>
    <property type="molecule type" value="Genomic_DNA"/>
</dbReference>
<evidence type="ECO:0000259" key="12">
    <source>
        <dbReference type="Pfam" id="PF01225"/>
    </source>
</evidence>
<evidence type="ECO:0000259" key="14">
    <source>
        <dbReference type="Pfam" id="PF08245"/>
    </source>
</evidence>
<dbReference type="InterPro" id="IPR035911">
    <property type="entry name" value="MurE/MurF_N"/>
</dbReference>
<feature type="domain" description="Mur ligase N-terminal catalytic" evidence="12">
    <location>
        <begin position="25"/>
        <end position="100"/>
    </location>
</feature>
<dbReference type="PANTHER" id="PTHR43024:SF1">
    <property type="entry name" value="UDP-N-ACETYLMURAMOYL-TRIPEPTIDE--D-ALANYL-D-ALANINE LIGASE"/>
    <property type="match status" value="1"/>
</dbReference>
<dbReference type="GO" id="GO:0047480">
    <property type="term" value="F:UDP-N-acetylmuramoyl-tripeptide-D-alanyl-D-alanine ligase activity"/>
    <property type="evidence" value="ECO:0007669"/>
    <property type="project" value="UniProtKB-UniRule"/>
</dbReference>
<dbReference type="PANTHER" id="PTHR43024">
    <property type="entry name" value="UDP-N-ACETYLMURAMOYL-TRIPEPTIDE--D-ALANYL-D-ALANINE LIGASE"/>
    <property type="match status" value="1"/>
</dbReference>
<dbReference type="GO" id="GO:0008360">
    <property type="term" value="P:regulation of cell shape"/>
    <property type="evidence" value="ECO:0007669"/>
    <property type="project" value="UniProtKB-KW"/>
</dbReference>
<evidence type="ECO:0000313" key="16">
    <source>
        <dbReference type="Proteomes" id="UP001144372"/>
    </source>
</evidence>
<keyword evidence="8 10" id="KW-0131">Cell cycle</keyword>
<dbReference type="Gene3D" id="3.40.1190.10">
    <property type="entry name" value="Mur-like, catalytic domain"/>
    <property type="match status" value="1"/>
</dbReference>
<evidence type="ECO:0000256" key="8">
    <source>
        <dbReference type="ARBA" id="ARBA00023306"/>
    </source>
</evidence>
<dbReference type="Gene3D" id="3.90.190.20">
    <property type="entry name" value="Mur ligase, C-terminal domain"/>
    <property type="match status" value="1"/>
</dbReference>
<dbReference type="InterPro" id="IPR004101">
    <property type="entry name" value="Mur_ligase_C"/>
</dbReference>
<feature type="binding site" evidence="10">
    <location>
        <begin position="115"/>
        <end position="121"/>
    </location>
    <ligand>
        <name>ATP</name>
        <dbReference type="ChEBI" id="CHEBI:30616"/>
    </ligand>
</feature>
<keyword evidence="3 10" id="KW-0132">Cell division</keyword>
<dbReference type="InterPro" id="IPR036565">
    <property type="entry name" value="Mur-like_cat_sf"/>
</dbReference>
<accession>A0A9W6FW55</accession>
<dbReference type="AlphaFoldDB" id="A0A9W6FW55"/>
<dbReference type="InterPro" id="IPR005863">
    <property type="entry name" value="UDP-N-AcMur_synth"/>
</dbReference>
<keyword evidence="4 10" id="KW-0547">Nucleotide-binding</keyword>
<evidence type="ECO:0000259" key="13">
    <source>
        <dbReference type="Pfam" id="PF02875"/>
    </source>
</evidence>
<dbReference type="SUPFAM" id="SSF53244">
    <property type="entry name" value="MurD-like peptide ligases, peptide-binding domain"/>
    <property type="match status" value="1"/>
</dbReference>
<dbReference type="InterPro" id="IPR000713">
    <property type="entry name" value="Mur_ligase_N"/>
</dbReference>
<dbReference type="SUPFAM" id="SSF53623">
    <property type="entry name" value="MurD-like peptide ligases, catalytic domain"/>
    <property type="match status" value="1"/>
</dbReference>
<feature type="domain" description="Mur ligase central" evidence="14">
    <location>
        <begin position="113"/>
        <end position="301"/>
    </location>
</feature>
<evidence type="ECO:0000256" key="1">
    <source>
        <dbReference type="ARBA" id="ARBA00022490"/>
    </source>
</evidence>
<dbReference type="GO" id="GO:0051301">
    <property type="term" value="P:cell division"/>
    <property type="evidence" value="ECO:0007669"/>
    <property type="project" value="UniProtKB-KW"/>
</dbReference>
<dbReference type="InterPro" id="IPR036615">
    <property type="entry name" value="Mur_ligase_C_dom_sf"/>
</dbReference>
<dbReference type="GO" id="GO:0005524">
    <property type="term" value="F:ATP binding"/>
    <property type="evidence" value="ECO:0007669"/>
    <property type="project" value="UniProtKB-UniRule"/>
</dbReference>